<dbReference type="CDD" id="cd07773">
    <property type="entry name" value="ASKHA_NBD_FGGY_FK"/>
    <property type="match status" value="1"/>
</dbReference>
<dbReference type="InterPro" id="IPR050406">
    <property type="entry name" value="FGGY_Carb_Kinase"/>
</dbReference>
<dbReference type="GO" id="GO:0016773">
    <property type="term" value="F:phosphotransferase activity, alcohol group as acceptor"/>
    <property type="evidence" value="ECO:0007669"/>
    <property type="project" value="InterPro"/>
</dbReference>
<comment type="caution">
    <text evidence="7">The sequence shown here is derived from an EMBL/GenBank/DDBJ whole genome shotgun (WGS) entry which is preliminary data.</text>
</comment>
<dbReference type="AlphaFoldDB" id="A0A523RQU0"/>
<dbReference type="PROSITE" id="PS00933">
    <property type="entry name" value="FGGY_KINASES_1"/>
    <property type="match status" value="1"/>
</dbReference>
<comment type="similarity">
    <text evidence="1 4">Belongs to the FGGY kinase family.</text>
</comment>
<organism evidence="7 8">
    <name type="scientific">Aerophobetes bacterium</name>
    <dbReference type="NCBI Taxonomy" id="2030807"/>
    <lineage>
        <taxon>Bacteria</taxon>
        <taxon>Candidatus Aerophobota</taxon>
    </lineage>
</organism>
<gene>
    <name evidence="7" type="ORF">E3J84_06535</name>
</gene>
<evidence type="ECO:0000313" key="8">
    <source>
        <dbReference type="Proteomes" id="UP000316360"/>
    </source>
</evidence>
<dbReference type="GO" id="GO:0005975">
    <property type="term" value="P:carbohydrate metabolic process"/>
    <property type="evidence" value="ECO:0007669"/>
    <property type="project" value="InterPro"/>
</dbReference>
<sequence>MQYLLAIDAGTTSVKVGIFGVDGQLRGMSTQEYVLSTPSFNRVELPVNVYWLASKNGIREALKKTGIKADLIAALCICSQGETLIPVDKKGKPLRDAIVWLDTRAKAESREISQAFSLDEFYHITGLPNISPMWPVAKILWMRRNQSHIFKRTSKFLLLKDYLVYRLTGEFIADATISSSTGFLRLREKNWWNEMLDFIEIDKEQLPPFVNSSEVIGKIIPQVASELGLSHNTLVVAGAMDQMAGAVGAGNIAPGIVTETTGTALALITTVDEPVYDGQRRIPCSPHAVLNKFTLIPYSETAGIVLKWFRDTFSREDEGKKETYDALMKLAQAAPVGSERLLALPHFAGSFCPHHNPEARGAFVGISFNHKRSHFVRALVESIVFMLKENVELLKTLGVKVEKVRSLGGAAKSDFWLQVKSDVLNLPVELPKCSEASSLGAAILAGVGAGIYRDIDEAVKAIVSIKKTFSPRPEDVSIYQGIYGEYLDLCHKLYRKRKRECPDTAPSRRDEATL</sequence>
<dbReference type="PIRSF" id="PIRSF000538">
    <property type="entry name" value="GlpK"/>
    <property type="match status" value="1"/>
</dbReference>
<protein>
    <recommendedName>
        <fullName evidence="9">Xylulokinase</fullName>
    </recommendedName>
</protein>
<dbReference type="InterPro" id="IPR000577">
    <property type="entry name" value="Carb_kinase_FGGY"/>
</dbReference>
<dbReference type="Gene3D" id="3.30.420.40">
    <property type="match status" value="2"/>
</dbReference>
<evidence type="ECO:0008006" key="9">
    <source>
        <dbReference type="Google" id="ProtNLM"/>
    </source>
</evidence>
<dbReference type="PROSITE" id="PS00445">
    <property type="entry name" value="FGGY_KINASES_2"/>
    <property type="match status" value="1"/>
</dbReference>
<feature type="domain" description="Carbohydrate kinase FGGY C-terminal" evidence="6">
    <location>
        <begin position="299"/>
        <end position="448"/>
    </location>
</feature>
<accession>A0A523RQU0</accession>
<dbReference type="PANTHER" id="PTHR43095">
    <property type="entry name" value="SUGAR KINASE"/>
    <property type="match status" value="1"/>
</dbReference>
<evidence type="ECO:0000313" key="7">
    <source>
        <dbReference type="EMBL" id="TET08145.1"/>
    </source>
</evidence>
<proteinExistence type="inferred from homology"/>
<evidence type="ECO:0000256" key="1">
    <source>
        <dbReference type="ARBA" id="ARBA00009156"/>
    </source>
</evidence>
<evidence type="ECO:0000256" key="2">
    <source>
        <dbReference type="ARBA" id="ARBA00022679"/>
    </source>
</evidence>
<dbReference type="PANTHER" id="PTHR43095:SF2">
    <property type="entry name" value="GLUCONOKINASE"/>
    <property type="match status" value="1"/>
</dbReference>
<evidence type="ECO:0000259" key="6">
    <source>
        <dbReference type="Pfam" id="PF02782"/>
    </source>
</evidence>
<dbReference type="InterPro" id="IPR018483">
    <property type="entry name" value="Carb_kinase_FGGY_CS"/>
</dbReference>
<reference evidence="7 8" key="1">
    <citation type="submission" date="2019-03" db="EMBL/GenBank/DDBJ databases">
        <title>Metabolic potential of uncultured bacteria and archaea associated with petroleum seepage in deep-sea sediments.</title>
        <authorList>
            <person name="Dong X."/>
            <person name="Hubert C."/>
        </authorList>
    </citation>
    <scope>NUCLEOTIDE SEQUENCE [LARGE SCALE GENOMIC DNA]</scope>
    <source>
        <strain evidence="7">E44_bin7</strain>
    </source>
</reference>
<dbReference type="GO" id="GO:0016301">
    <property type="term" value="F:kinase activity"/>
    <property type="evidence" value="ECO:0007669"/>
    <property type="project" value="UniProtKB-KW"/>
</dbReference>
<evidence type="ECO:0000256" key="3">
    <source>
        <dbReference type="ARBA" id="ARBA00022777"/>
    </source>
</evidence>
<dbReference type="Pfam" id="PF00370">
    <property type="entry name" value="FGGY_N"/>
    <property type="match status" value="1"/>
</dbReference>
<evidence type="ECO:0000259" key="5">
    <source>
        <dbReference type="Pfam" id="PF00370"/>
    </source>
</evidence>
<name>A0A523RQU0_UNCAE</name>
<keyword evidence="2 4" id="KW-0808">Transferase</keyword>
<feature type="domain" description="Carbohydrate kinase FGGY N-terminal" evidence="5">
    <location>
        <begin position="3"/>
        <end position="248"/>
    </location>
</feature>
<dbReference type="InterPro" id="IPR043129">
    <property type="entry name" value="ATPase_NBD"/>
</dbReference>
<dbReference type="Pfam" id="PF02782">
    <property type="entry name" value="FGGY_C"/>
    <property type="match status" value="1"/>
</dbReference>
<keyword evidence="3 4" id="KW-0418">Kinase</keyword>
<dbReference type="InterPro" id="IPR018484">
    <property type="entry name" value="FGGY_N"/>
</dbReference>
<dbReference type="EMBL" id="SOKJ01000377">
    <property type="protein sequence ID" value="TET08145.1"/>
    <property type="molecule type" value="Genomic_DNA"/>
</dbReference>
<dbReference type="Proteomes" id="UP000316360">
    <property type="component" value="Unassembled WGS sequence"/>
</dbReference>
<evidence type="ECO:0000256" key="4">
    <source>
        <dbReference type="RuleBase" id="RU003733"/>
    </source>
</evidence>
<dbReference type="SUPFAM" id="SSF53067">
    <property type="entry name" value="Actin-like ATPase domain"/>
    <property type="match status" value="2"/>
</dbReference>
<dbReference type="InterPro" id="IPR018485">
    <property type="entry name" value="FGGY_C"/>
</dbReference>